<dbReference type="SMART" id="SM00448">
    <property type="entry name" value="REC"/>
    <property type="match status" value="1"/>
</dbReference>
<dbReference type="PANTHER" id="PTHR48111">
    <property type="entry name" value="REGULATOR OF RPOS"/>
    <property type="match status" value="1"/>
</dbReference>
<feature type="domain" description="OmpR/PhoB-type" evidence="7">
    <location>
        <begin position="123"/>
        <end position="223"/>
    </location>
</feature>
<dbReference type="PANTHER" id="PTHR48111:SF21">
    <property type="entry name" value="DNA-BINDING DUAL MASTER TRANSCRIPTIONAL REGULATOR RPAA"/>
    <property type="match status" value="1"/>
</dbReference>
<keyword evidence="4" id="KW-0238">DNA-binding</keyword>
<evidence type="ECO:0000256" key="5">
    <source>
        <dbReference type="ARBA" id="ARBA00023163"/>
    </source>
</evidence>
<dbReference type="EMBL" id="CAFAAB010000003">
    <property type="protein sequence ID" value="CAB4773487.1"/>
    <property type="molecule type" value="Genomic_DNA"/>
</dbReference>
<dbReference type="InterPro" id="IPR011006">
    <property type="entry name" value="CheY-like_superfamily"/>
</dbReference>
<dbReference type="InterPro" id="IPR001789">
    <property type="entry name" value="Sig_transdc_resp-reg_receiver"/>
</dbReference>
<evidence type="ECO:0000256" key="2">
    <source>
        <dbReference type="ARBA" id="ARBA00023012"/>
    </source>
</evidence>
<keyword evidence="5" id="KW-0804">Transcription</keyword>
<dbReference type="CDD" id="cd00383">
    <property type="entry name" value="trans_reg_C"/>
    <property type="match status" value="1"/>
</dbReference>
<gene>
    <name evidence="8" type="ORF">UFOPK2958_00051</name>
</gene>
<dbReference type="Gene3D" id="1.10.10.10">
    <property type="entry name" value="Winged helix-like DNA-binding domain superfamily/Winged helix DNA-binding domain"/>
    <property type="match status" value="1"/>
</dbReference>
<evidence type="ECO:0000259" key="7">
    <source>
        <dbReference type="PROSITE" id="PS51755"/>
    </source>
</evidence>
<evidence type="ECO:0000256" key="4">
    <source>
        <dbReference type="ARBA" id="ARBA00023125"/>
    </source>
</evidence>
<evidence type="ECO:0000259" key="6">
    <source>
        <dbReference type="PROSITE" id="PS50110"/>
    </source>
</evidence>
<dbReference type="GO" id="GO:0000976">
    <property type="term" value="F:transcription cis-regulatory region binding"/>
    <property type="evidence" value="ECO:0007669"/>
    <property type="project" value="TreeGrafter"/>
</dbReference>
<dbReference type="Gene3D" id="3.40.50.2300">
    <property type="match status" value="1"/>
</dbReference>
<dbReference type="InterPro" id="IPR036388">
    <property type="entry name" value="WH-like_DNA-bd_sf"/>
</dbReference>
<dbReference type="InterPro" id="IPR039420">
    <property type="entry name" value="WalR-like"/>
</dbReference>
<dbReference type="SUPFAM" id="SSF52172">
    <property type="entry name" value="CheY-like"/>
    <property type="match status" value="1"/>
</dbReference>
<dbReference type="FunFam" id="1.10.10.10:FF:000018">
    <property type="entry name" value="DNA-binding response regulator ResD"/>
    <property type="match status" value="1"/>
</dbReference>
<dbReference type="Pfam" id="PF00486">
    <property type="entry name" value="Trans_reg_C"/>
    <property type="match status" value="1"/>
</dbReference>
<evidence type="ECO:0000256" key="1">
    <source>
        <dbReference type="ARBA" id="ARBA00022553"/>
    </source>
</evidence>
<dbReference type="SMART" id="SM00862">
    <property type="entry name" value="Trans_reg_C"/>
    <property type="match status" value="1"/>
</dbReference>
<dbReference type="GO" id="GO:0006355">
    <property type="term" value="P:regulation of DNA-templated transcription"/>
    <property type="evidence" value="ECO:0007669"/>
    <property type="project" value="InterPro"/>
</dbReference>
<reference evidence="8" key="1">
    <citation type="submission" date="2020-05" db="EMBL/GenBank/DDBJ databases">
        <authorList>
            <person name="Chiriac C."/>
            <person name="Salcher M."/>
            <person name="Ghai R."/>
            <person name="Kavagutti S V."/>
        </authorList>
    </citation>
    <scope>NUCLEOTIDE SEQUENCE</scope>
</reference>
<dbReference type="Gene3D" id="6.10.250.690">
    <property type="match status" value="1"/>
</dbReference>
<organism evidence="8">
    <name type="scientific">freshwater metagenome</name>
    <dbReference type="NCBI Taxonomy" id="449393"/>
    <lineage>
        <taxon>unclassified sequences</taxon>
        <taxon>metagenomes</taxon>
        <taxon>ecological metagenomes</taxon>
    </lineage>
</organism>
<dbReference type="Pfam" id="PF00072">
    <property type="entry name" value="Response_reg"/>
    <property type="match status" value="1"/>
</dbReference>
<dbReference type="PROSITE" id="PS50110">
    <property type="entry name" value="RESPONSE_REGULATORY"/>
    <property type="match status" value="1"/>
</dbReference>
<feature type="domain" description="Response regulatory" evidence="6">
    <location>
        <begin position="3"/>
        <end position="116"/>
    </location>
</feature>
<dbReference type="AlphaFoldDB" id="A0A6J6VSD7"/>
<dbReference type="CDD" id="cd17574">
    <property type="entry name" value="REC_OmpR"/>
    <property type="match status" value="1"/>
</dbReference>
<keyword evidence="1" id="KW-0597">Phosphoprotein</keyword>
<dbReference type="SUPFAM" id="SSF46894">
    <property type="entry name" value="C-terminal effector domain of the bipartite response regulators"/>
    <property type="match status" value="1"/>
</dbReference>
<dbReference type="GO" id="GO:0005829">
    <property type="term" value="C:cytosol"/>
    <property type="evidence" value="ECO:0007669"/>
    <property type="project" value="TreeGrafter"/>
</dbReference>
<dbReference type="InterPro" id="IPR016032">
    <property type="entry name" value="Sig_transdc_resp-reg_C-effctor"/>
</dbReference>
<dbReference type="GO" id="GO:0000156">
    <property type="term" value="F:phosphorelay response regulator activity"/>
    <property type="evidence" value="ECO:0007669"/>
    <property type="project" value="TreeGrafter"/>
</dbReference>
<dbReference type="InterPro" id="IPR001867">
    <property type="entry name" value="OmpR/PhoB-type_DNA-bd"/>
</dbReference>
<dbReference type="GO" id="GO:0032993">
    <property type="term" value="C:protein-DNA complex"/>
    <property type="evidence" value="ECO:0007669"/>
    <property type="project" value="TreeGrafter"/>
</dbReference>
<accession>A0A6J6VSD7</accession>
<name>A0A6J6VSD7_9ZZZZ</name>
<keyword evidence="2" id="KW-0902">Two-component regulatory system</keyword>
<proteinExistence type="predicted"/>
<sequence>MARILIIEDDDRIRTALRLMFEGEEFIVDVAASAEDGIAMFDRQTPAIAIIDLMLPGANGFEACRHIRATSDIPVIIVSARDDTADVVEGLEAGADDYVKKPFVPRELLARVRAHLRRRPTGRAAFTMGGLRITPEEGTVLRADGTEIHLTATEFKLLTELAGANGRVLSREHLLEHVWGYDYFGDGRLVDVHMRRLRAKVEPESATPAFILTVRGQGYKLVL</sequence>
<keyword evidence="3" id="KW-0805">Transcription regulation</keyword>
<evidence type="ECO:0000256" key="3">
    <source>
        <dbReference type="ARBA" id="ARBA00023015"/>
    </source>
</evidence>
<protein>
    <submittedName>
        <fullName evidence="8">Unannotated protein</fullName>
    </submittedName>
</protein>
<evidence type="ECO:0000313" key="8">
    <source>
        <dbReference type="EMBL" id="CAB4773487.1"/>
    </source>
</evidence>
<dbReference type="PROSITE" id="PS51755">
    <property type="entry name" value="OMPR_PHOB"/>
    <property type="match status" value="1"/>
</dbReference>